<dbReference type="InterPro" id="IPR036291">
    <property type="entry name" value="NAD(P)-bd_dom_sf"/>
</dbReference>
<dbReference type="SMART" id="SM00822">
    <property type="entry name" value="PKS_KR"/>
    <property type="match status" value="1"/>
</dbReference>
<dbReference type="Proteomes" id="UP000305848">
    <property type="component" value="Unassembled WGS sequence"/>
</dbReference>
<dbReference type="PANTHER" id="PTHR43639:SF1">
    <property type="entry name" value="SHORT-CHAIN DEHYDROGENASE_REDUCTASE FAMILY PROTEIN"/>
    <property type="match status" value="1"/>
</dbReference>
<feature type="domain" description="Ketoreductase" evidence="3">
    <location>
        <begin position="8"/>
        <end position="199"/>
    </location>
</feature>
<dbReference type="AlphaFoldDB" id="A0A4U3KUV2"/>
<dbReference type="OrthoDB" id="9788235at2"/>
<dbReference type="InterPro" id="IPR002347">
    <property type="entry name" value="SDR_fam"/>
</dbReference>
<dbReference type="GO" id="GO:0016491">
    <property type="term" value="F:oxidoreductase activity"/>
    <property type="evidence" value="ECO:0007669"/>
    <property type="project" value="UniProtKB-KW"/>
</dbReference>
<keyword evidence="2" id="KW-0560">Oxidoreductase</keyword>
<evidence type="ECO:0000259" key="3">
    <source>
        <dbReference type="SMART" id="SM00822"/>
    </source>
</evidence>
<name>A0A4U3KUV2_9BACT</name>
<dbReference type="PROSITE" id="PS00061">
    <property type="entry name" value="ADH_SHORT"/>
    <property type="match status" value="1"/>
</dbReference>
<dbReference type="InterPro" id="IPR057326">
    <property type="entry name" value="KR_dom"/>
</dbReference>
<dbReference type="CDD" id="cd05233">
    <property type="entry name" value="SDR_c"/>
    <property type="match status" value="1"/>
</dbReference>
<accession>A0A4U3KUV2</accession>
<dbReference type="Pfam" id="PF13561">
    <property type="entry name" value="adh_short_C2"/>
    <property type="match status" value="1"/>
</dbReference>
<dbReference type="RefSeq" id="WP_137263179.1">
    <property type="nucleotide sequence ID" value="NZ_SZQL01000016.1"/>
</dbReference>
<comment type="similarity">
    <text evidence="1">Belongs to the short-chain dehydrogenases/reductases (SDR) family.</text>
</comment>
<dbReference type="PRINTS" id="PR00080">
    <property type="entry name" value="SDRFAMILY"/>
</dbReference>
<evidence type="ECO:0000256" key="2">
    <source>
        <dbReference type="ARBA" id="ARBA00023002"/>
    </source>
</evidence>
<keyword evidence="5" id="KW-1185">Reference proteome</keyword>
<dbReference type="EMBL" id="SZQL01000016">
    <property type="protein sequence ID" value="TKK66122.1"/>
    <property type="molecule type" value="Genomic_DNA"/>
</dbReference>
<dbReference type="NCBIfam" id="NF006384">
    <property type="entry name" value="PRK08628.1"/>
    <property type="match status" value="1"/>
</dbReference>
<dbReference type="PANTHER" id="PTHR43639">
    <property type="entry name" value="OXIDOREDUCTASE, SHORT-CHAIN DEHYDROGENASE/REDUCTASE FAMILY (AFU_ORTHOLOGUE AFUA_5G02870)"/>
    <property type="match status" value="1"/>
</dbReference>
<evidence type="ECO:0000256" key="1">
    <source>
        <dbReference type="ARBA" id="ARBA00006484"/>
    </source>
</evidence>
<comment type="caution">
    <text evidence="4">The sequence shown here is derived from an EMBL/GenBank/DDBJ whole genome shotgun (WGS) entry which is preliminary data.</text>
</comment>
<dbReference type="PRINTS" id="PR00081">
    <property type="entry name" value="GDHRDH"/>
</dbReference>
<dbReference type="Gene3D" id="3.40.50.720">
    <property type="entry name" value="NAD(P)-binding Rossmann-like Domain"/>
    <property type="match status" value="1"/>
</dbReference>
<evidence type="ECO:0000313" key="5">
    <source>
        <dbReference type="Proteomes" id="UP000305848"/>
    </source>
</evidence>
<dbReference type="FunFam" id="3.40.50.720:FF:000084">
    <property type="entry name" value="Short-chain dehydrogenase reductase"/>
    <property type="match status" value="1"/>
</dbReference>
<protein>
    <submittedName>
        <fullName evidence="4">SDR family oxidoreductase</fullName>
    </submittedName>
</protein>
<dbReference type="InterPro" id="IPR020904">
    <property type="entry name" value="Sc_DH/Rdtase_CS"/>
</dbReference>
<dbReference type="SUPFAM" id="SSF51735">
    <property type="entry name" value="NAD(P)-binding Rossmann-fold domains"/>
    <property type="match status" value="1"/>
</dbReference>
<gene>
    <name evidence="4" type="ORF">FC093_17855</name>
</gene>
<organism evidence="4 5">
    <name type="scientific">Ilyomonas limi</name>
    <dbReference type="NCBI Taxonomy" id="2575867"/>
    <lineage>
        <taxon>Bacteria</taxon>
        <taxon>Pseudomonadati</taxon>
        <taxon>Bacteroidota</taxon>
        <taxon>Chitinophagia</taxon>
        <taxon>Chitinophagales</taxon>
        <taxon>Chitinophagaceae</taxon>
        <taxon>Ilyomonas</taxon>
    </lineage>
</organism>
<proteinExistence type="inferred from homology"/>
<reference evidence="4 5" key="1">
    <citation type="submission" date="2019-05" db="EMBL/GenBank/DDBJ databases">
        <title>Panacibacter sp. strain 17mud1-8 Genome sequencing and assembly.</title>
        <authorList>
            <person name="Chhetri G."/>
        </authorList>
    </citation>
    <scope>NUCLEOTIDE SEQUENCE [LARGE SCALE GENOMIC DNA]</scope>
    <source>
        <strain evidence="4 5">17mud1-8</strain>
    </source>
</reference>
<sequence length="260" mass="27847">MNLHLQNKVFVVTGGASGIGAAICKLIAAEEGIAVIADRNTTQNETLLQQLQQAGRQAMAVQAELTNERDCKAVIDAVIAAYGRIDGLVNNAGVNDGVSLENGTVESFNRSLDVSLVHYFAMAHYALPHLKKTNGCIVNIGSKVSVTGQGNTSGYAASKGAINALAREWAAELLPYGLRVNTVIPAEVSTPQYETWIQKQPSPEEKLQQIVSRIPLGKRFTTPEEIANTVVFLLSDVSSHTTGQVIFVDGGYTHLDRSLT</sequence>
<evidence type="ECO:0000313" key="4">
    <source>
        <dbReference type="EMBL" id="TKK66122.1"/>
    </source>
</evidence>